<dbReference type="GO" id="GO:0004139">
    <property type="term" value="F:deoxyribose-phosphate aldolase activity"/>
    <property type="evidence" value="ECO:0007669"/>
    <property type="project" value="UniProtKB-UniRule"/>
</dbReference>
<dbReference type="SUPFAM" id="SSF51569">
    <property type="entry name" value="Aldolase"/>
    <property type="match status" value="1"/>
</dbReference>
<evidence type="ECO:0000313" key="5">
    <source>
        <dbReference type="Proteomes" id="UP000199652"/>
    </source>
</evidence>
<sequence length="240" mass="26049">MVDLSKMTKRDMGKLFDYSVLPKSTTEEQIRQGCRDAIKYNAKAFCFSSSYWTPVVVEELQGTDLLVGAGIGFPFGQQTSAVKAFETEEAVRLGATVLDNCMNVGALKDKKYDEVLQEFKDYKKAAGPVMTKMIIETCMLTKEEIVTACKLVAEAGIDWAKTSTGQYAGPSVSDVMLMVDTLKGTDTKVKVAGVKAPRPQNAFAFFAAGAELIGTQGAAEILDAVDDMRRCGLCPEYVGE</sequence>
<keyword evidence="1" id="KW-0963">Cytoplasm</keyword>
<dbReference type="STRING" id="1528.SAMN04488579_11844"/>
<dbReference type="EC" id="4.1.2.4" evidence="3"/>
<dbReference type="Gene3D" id="3.20.20.70">
    <property type="entry name" value="Aldolase class I"/>
    <property type="match status" value="1"/>
</dbReference>
<dbReference type="Pfam" id="PF01791">
    <property type="entry name" value="DeoC"/>
    <property type="match status" value="1"/>
</dbReference>
<evidence type="ECO:0000256" key="2">
    <source>
        <dbReference type="ARBA" id="ARBA00023270"/>
    </source>
</evidence>
<evidence type="ECO:0000256" key="3">
    <source>
        <dbReference type="NCBIfam" id="TIGR00126"/>
    </source>
</evidence>
<dbReference type="PANTHER" id="PTHR10889">
    <property type="entry name" value="DEOXYRIBOSE-PHOSPHATE ALDOLASE"/>
    <property type="match status" value="1"/>
</dbReference>
<dbReference type="EMBL" id="FNOU01000018">
    <property type="protein sequence ID" value="SDY16645.1"/>
    <property type="molecule type" value="Genomic_DNA"/>
</dbReference>
<name>A0A1H3HN44_EUBBA</name>
<dbReference type="InterPro" id="IPR013785">
    <property type="entry name" value="Aldolase_TIM"/>
</dbReference>
<dbReference type="RefSeq" id="WP_090246224.1">
    <property type="nucleotide sequence ID" value="NZ_FNOU01000018.1"/>
</dbReference>
<dbReference type="PIRSF" id="PIRSF001357">
    <property type="entry name" value="DeoC"/>
    <property type="match status" value="1"/>
</dbReference>
<dbReference type="PANTHER" id="PTHR10889:SF1">
    <property type="entry name" value="DEOXYRIBOSE-PHOSPHATE ALDOLASE"/>
    <property type="match status" value="1"/>
</dbReference>
<dbReference type="NCBIfam" id="TIGR00126">
    <property type="entry name" value="deoC"/>
    <property type="match status" value="1"/>
</dbReference>
<dbReference type="InterPro" id="IPR011343">
    <property type="entry name" value="DeoC"/>
</dbReference>
<dbReference type="GO" id="GO:0016052">
    <property type="term" value="P:carbohydrate catabolic process"/>
    <property type="evidence" value="ECO:0007669"/>
    <property type="project" value="TreeGrafter"/>
</dbReference>
<proteinExistence type="predicted"/>
<dbReference type="InterPro" id="IPR002915">
    <property type="entry name" value="DeoC/FbaB/LacD_aldolase"/>
</dbReference>
<evidence type="ECO:0000313" key="4">
    <source>
        <dbReference type="EMBL" id="SDY16645.1"/>
    </source>
</evidence>
<evidence type="ECO:0000256" key="1">
    <source>
        <dbReference type="ARBA" id="ARBA00022490"/>
    </source>
</evidence>
<gene>
    <name evidence="4" type="ORF">SAMN04488579_11844</name>
</gene>
<dbReference type="AlphaFoldDB" id="A0A1H3HN44"/>
<protein>
    <recommendedName>
        <fullName evidence="3">Deoxyribose-phosphate aldolase</fullName>
        <ecNumber evidence="3">4.1.2.4</ecNumber>
    </recommendedName>
</protein>
<dbReference type="GO" id="GO:0005737">
    <property type="term" value="C:cytoplasm"/>
    <property type="evidence" value="ECO:0007669"/>
    <property type="project" value="InterPro"/>
</dbReference>
<dbReference type="SMART" id="SM01133">
    <property type="entry name" value="DeoC"/>
    <property type="match status" value="1"/>
</dbReference>
<keyword evidence="2" id="KW-0704">Schiff base</keyword>
<dbReference type="Proteomes" id="UP000199652">
    <property type="component" value="Unassembled WGS sequence"/>
</dbReference>
<dbReference type="OrthoDB" id="9778711at2"/>
<accession>A0A1H3HN44</accession>
<organism evidence="4 5">
    <name type="scientific">Eubacterium barkeri</name>
    <name type="common">Clostridium barkeri</name>
    <dbReference type="NCBI Taxonomy" id="1528"/>
    <lineage>
        <taxon>Bacteria</taxon>
        <taxon>Bacillati</taxon>
        <taxon>Bacillota</taxon>
        <taxon>Clostridia</taxon>
        <taxon>Eubacteriales</taxon>
        <taxon>Eubacteriaceae</taxon>
        <taxon>Eubacterium</taxon>
    </lineage>
</organism>
<reference evidence="5" key="1">
    <citation type="submission" date="2016-10" db="EMBL/GenBank/DDBJ databases">
        <authorList>
            <person name="Varghese N."/>
            <person name="Submissions S."/>
        </authorList>
    </citation>
    <scope>NUCLEOTIDE SEQUENCE [LARGE SCALE GENOMIC DNA]</scope>
    <source>
        <strain evidence="5">VPI 5359</strain>
    </source>
</reference>
<dbReference type="GO" id="GO:0009264">
    <property type="term" value="P:deoxyribonucleotide catabolic process"/>
    <property type="evidence" value="ECO:0007669"/>
    <property type="project" value="UniProtKB-UniRule"/>
</dbReference>
<keyword evidence="5" id="KW-1185">Reference proteome</keyword>